<sequence>MIKYRGGWPRLVHLSADYVRDSGTTTMCPCGLKARYAVQSCCPPFYTGPMPGQCTREKAACLHDTTSAFDHEDNLDGQSDKQGILERTGLPSMEDILIRKNLWWTGHLMRMSPDRLPKQILYSQLSSGHRKSGRPGLRFKDNIKEKLNLRDIKTDSWT</sequence>
<accession>A0AAD9UE64</accession>
<dbReference type="EMBL" id="JAODUO010000215">
    <property type="protein sequence ID" value="KAK2186035.1"/>
    <property type="molecule type" value="Genomic_DNA"/>
</dbReference>
<evidence type="ECO:0000313" key="2">
    <source>
        <dbReference type="Proteomes" id="UP001209878"/>
    </source>
</evidence>
<organism evidence="1 2">
    <name type="scientific">Ridgeia piscesae</name>
    <name type="common">Tubeworm</name>
    <dbReference type="NCBI Taxonomy" id="27915"/>
    <lineage>
        <taxon>Eukaryota</taxon>
        <taxon>Metazoa</taxon>
        <taxon>Spiralia</taxon>
        <taxon>Lophotrochozoa</taxon>
        <taxon>Annelida</taxon>
        <taxon>Polychaeta</taxon>
        <taxon>Sedentaria</taxon>
        <taxon>Canalipalpata</taxon>
        <taxon>Sabellida</taxon>
        <taxon>Siboglinidae</taxon>
        <taxon>Ridgeia</taxon>
    </lineage>
</organism>
<dbReference type="Proteomes" id="UP001209878">
    <property type="component" value="Unassembled WGS sequence"/>
</dbReference>
<comment type="caution">
    <text evidence="1">The sequence shown here is derived from an EMBL/GenBank/DDBJ whole genome shotgun (WGS) entry which is preliminary data.</text>
</comment>
<protein>
    <submittedName>
        <fullName evidence="1">Uncharacterized protein</fullName>
    </submittedName>
</protein>
<reference evidence="1" key="1">
    <citation type="journal article" date="2023" name="Mol. Biol. Evol.">
        <title>Third-Generation Sequencing Reveals the Adaptive Role of the Epigenome in Three Deep-Sea Polychaetes.</title>
        <authorList>
            <person name="Perez M."/>
            <person name="Aroh O."/>
            <person name="Sun Y."/>
            <person name="Lan Y."/>
            <person name="Juniper S.K."/>
            <person name="Young C.R."/>
            <person name="Angers B."/>
            <person name="Qian P.Y."/>
        </authorList>
    </citation>
    <scope>NUCLEOTIDE SEQUENCE</scope>
    <source>
        <strain evidence="1">R07B-5</strain>
    </source>
</reference>
<dbReference type="AlphaFoldDB" id="A0AAD9UE64"/>
<evidence type="ECO:0000313" key="1">
    <source>
        <dbReference type="EMBL" id="KAK2186035.1"/>
    </source>
</evidence>
<gene>
    <name evidence="1" type="ORF">NP493_216g03017</name>
</gene>
<proteinExistence type="predicted"/>
<keyword evidence="2" id="KW-1185">Reference proteome</keyword>
<name>A0AAD9UE64_RIDPI</name>